<dbReference type="RefSeq" id="WP_009780788.1">
    <property type="nucleotide sequence ID" value="NZ_CH672395.1"/>
</dbReference>
<dbReference type="PROSITE" id="PS51781">
    <property type="entry name" value="SH3B"/>
    <property type="match status" value="1"/>
</dbReference>
<dbReference type="HOGENOM" id="CLU_1097507_0_0_10"/>
<dbReference type="Pfam" id="PF08239">
    <property type="entry name" value="SH3_3"/>
    <property type="match status" value="1"/>
</dbReference>
<dbReference type="InterPro" id="IPR003646">
    <property type="entry name" value="SH3-like_bac-type"/>
</dbReference>
<dbReference type="InterPro" id="IPR052354">
    <property type="entry name" value="Cell_Wall_Dynamics_Protein"/>
</dbReference>
<name>A3XLH2_LEEBM</name>
<feature type="domain" description="SH3b" evidence="2">
    <location>
        <begin position="19"/>
        <end position="81"/>
    </location>
</feature>
<comment type="caution">
    <text evidence="3">The sequence shown here is derived from an EMBL/GenBank/DDBJ whole genome shotgun (WGS) entry which is preliminary data.</text>
</comment>
<dbReference type="AlphaFoldDB" id="A3XLH2"/>
<evidence type="ECO:0000256" key="1">
    <source>
        <dbReference type="SAM" id="SignalP"/>
    </source>
</evidence>
<accession>A3XLH2</accession>
<dbReference type="eggNOG" id="COG4991">
    <property type="taxonomic scope" value="Bacteria"/>
</dbReference>
<dbReference type="PANTHER" id="PTHR34408">
    <property type="entry name" value="FAMILY PROTEIN, PUTATIVE-RELATED"/>
    <property type="match status" value="1"/>
</dbReference>
<gene>
    <name evidence="3" type="ORF">MED217_12119</name>
</gene>
<evidence type="ECO:0000313" key="4">
    <source>
        <dbReference type="Proteomes" id="UP000001601"/>
    </source>
</evidence>
<organism evidence="3 4">
    <name type="scientific">Leeuwenhoekiella blandensis (strain CECT 7118 / CCUG 51940 / KCTC 22103 / MED217)</name>
    <name type="common">Flavobacterium sp. (strain MED217)</name>
    <dbReference type="NCBI Taxonomy" id="398720"/>
    <lineage>
        <taxon>Bacteria</taxon>
        <taxon>Pseudomonadati</taxon>
        <taxon>Bacteroidota</taxon>
        <taxon>Flavobacteriia</taxon>
        <taxon>Flavobacteriales</taxon>
        <taxon>Flavobacteriaceae</taxon>
        <taxon>Leeuwenhoekiella</taxon>
    </lineage>
</organism>
<evidence type="ECO:0000259" key="2">
    <source>
        <dbReference type="PROSITE" id="PS51781"/>
    </source>
</evidence>
<evidence type="ECO:0000313" key="3">
    <source>
        <dbReference type="EMBL" id="EAQ49601.1"/>
    </source>
</evidence>
<dbReference type="STRING" id="398720.MED217_12119"/>
<reference evidence="3 4" key="1">
    <citation type="journal article" date="2007" name="Nature">
        <title>Light stimulates growth of proteorhodopsin-containing marine Flavobacteria.</title>
        <authorList>
            <person name="Gomez-Consarnau L."/>
            <person name="Gonzalez J.M."/>
            <person name="Coll-Llado M."/>
            <person name="Gourdon P."/>
            <person name="Pascher T."/>
            <person name="Neutze R."/>
            <person name="Pedros-Alio C."/>
            <person name="Pinhassi J."/>
        </authorList>
    </citation>
    <scope>NUCLEOTIDE SEQUENCE [LARGE SCALE GENOMIC DNA]</scope>
    <source>
        <strain evidence="3 4">MED217</strain>
    </source>
</reference>
<protein>
    <submittedName>
        <fullName evidence="3">N-acetylmuramoyl-L-alanine amidase</fullName>
    </submittedName>
</protein>
<dbReference type="SMART" id="SM00287">
    <property type="entry name" value="SH3b"/>
    <property type="match status" value="1"/>
</dbReference>
<dbReference type="PANTHER" id="PTHR34408:SF1">
    <property type="entry name" value="GLYCOSYL HYDROLASE FAMILY 19 DOMAIN-CONTAINING PROTEIN HI_1415"/>
    <property type="match status" value="1"/>
</dbReference>
<keyword evidence="4" id="KW-1185">Reference proteome</keyword>
<dbReference type="EMBL" id="AANC01000004">
    <property type="protein sequence ID" value="EAQ49601.1"/>
    <property type="molecule type" value="Genomic_DNA"/>
</dbReference>
<dbReference type="Gene3D" id="2.30.30.40">
    <property type="entry name" value="SH3 Domains"/>
    <property type="match status" value="1"/>
</dbReference>
<keyword evidence="1" id="KW-0732">Signal</keyword>
<dbReference type="OrthoDB" id="1159017at2"/>
<dbReference type="Proteomes" id="UP000001601">
    <property type="component" value="Unassembled WGS sequence"/>
</dbReference>
<feature type="signal peptide" evidence="1">
    <location>
        <begin position="1"/>
        <end position="18"/>
    </location>
</feature>
<sequence length="253" mass="28317">MKYIFTLFLFLNSIFALCQTEFIVNTELLNVRSGPSTDYEVVGQVKLNQKVLEISKSGNWSKIQVDDLQGYVSAKYITAVDANSQSKDNEDGDTFIGWLIALGIIGYIIIKAKNFLSNLFGGSKSSSRPSRNYAPSTPKKVTNYHLSIKDGVVYLGKERSTMQSPVFRGFEKAVDCDLENPTNERSRFLVATAKGEVLLCQLKSTSQKKVFRPFVSFGSAYKTRFADSNSFTFQTEKGLFKGYFNSTKIDKLA</sequence>
<proteinExistence type="predicted"/>
<feature type="chain" id="PRO_5002663701" evidence="1">
    <location>
        <begin position="19"/>
        <end position="253"/>
    </location>
</feature>